<dbReference type="Proteomes" id="UP000736373">
    <property type="component" value="Unassembled WGS sequence"/>
</dbReference>
<comment type="caution">
    <text evidence="1">The sequence shown here is derived from an EMBL/GenBank/DDBJ whole genome shotgun (WGS) entry which is preliminary data.</text>
</comment>
<keyword evidence="2" id="KW-1185">Reference proteome</keyword>
<evidence type="ECO:0000313" key="1">
    <source>
        <dbReference type="EMBL" id="MBC8752508.1"/>
    </source>
</evidence>
<reference evidence="1 2" key="1">
    <citation type="submission" date="2019-09" db="EMBL/GenBank/DDBJ databases">
        <title>Paraburkholderia podalyriae sp. nov., A South African Podalyria-associated rhizobium.</title>
        <authorList>
            <person name="Mavima L."/>
            <person name="Beukes C.W."/>
            <person name="Palmer M."/>
            <person name="De Meyer S.E."/>
            <person name="James E.K."/>
            <person name="Maluk M."/>
            <person name="Avontuur J.R."/>
            <person name="Chan W.Y."/>
            <person name="Venter S.N."/>
            <person name="Steenkamp E.T."/>
        </authorList>
    </citation>
    <scope>NUCLEOTIDE SEQUENCE [LARGE SCALE GENOMIC DNA]</scope>
    <source>
        <strain evidence="1 2">WC7.3b</strain>
    </source>
</reference>
<protein>
    <submittedName>
        <fullName evidence="1">Uncharacterized protein</fullName>
    </submittedName>
</protein>
<dbReference type="EMBL" id="VZQQ01000110">
    <property type="protein sequence ID" value="MBC8752508.1"/>
    <property type="molecule type" value="Genomic_DNA"/>
</dbReference>
<sequence length="100" mass="10805">MNSHELAITYVGAAVGELFGHLIIPPDECDLECTYCLSATDIEHGRWQGHRDVASSRLAAAILRHAGLDGARLESDMLTCLFAVLARSADIALCYIDAMT</sequence>
<proteinExistence type="predicted"/>
<gene>
    <name evidence="1" type="ORF">F6X42_40795</name>
</gene>
<accession>A0ABR7Q1Y5</accession>
<name>A0ABR7Q1Y5_9BURK</name>
<evidence type="ECO:0000313" key="2">
    <source>
        <dbReference type="Proteomes" id="UP000736373"/>
    </source>
</evidence>
<organism evidence="1 2">
    <name type="scientific">Paraburkholderia podalyriae</name>
    <dbReference type="NCBI Taxonomy" id="1938811"/>
    <lineage>
        <taxon>Bacteria</taxon>
        <taxon>Pseudomonadati</taxon>
        <taxon>Pseudomonadota</taxon>
        <taxon>Betaproteobacteria</taxon>
        <taxon>Burkholderiales</taxon>
        <taxon>Burkholderiaceae</taxon>
        <taxon>Paraburkholderia</taxon>
    </lineage>
</organism>
<dbReference type="RefSeq" id="WP_187639363.1">
    <property type="nucleotide sequence ID" value="NZ_VZQQ01000110.1"/>
</dbReference>